<dbReference type="EMBL" id="BSNM01000015">
    <property type="protein sequence ID" value="GLQ32117.1"/>
    <property type="molecule type" value="Genomic_DNA"/>
</dbReference>
<protein>
    <submittedName>
        <fullName evidence="1">Uncharacterized protein</fullName>
    </submittedName>
</protein>
<proteinExistence type="predicted"/>
<dbReference type="Proteomes" id="UP001161389">
    <property type="component" value="Unassembled WGS sequence"/>
</dbReference>
<dbReference type="RefSeq" id="WP_284381987.1">
    <property type="nucleotide sequence ID" value="NZ_BSNM01000015.1"/>
</dbReference>
<dbReference type="AlphaFoldDB" id="A0AA37SCZ1"/>
<accession>A0AA37SCZ1</accession>
<reference evidence="1" key="2">
    <citation type="submission" date="2023-01" db="EMBL/GenBank/DDBJ databases">
        <title>Draft genome sequence of Litoribrevibacter albus strain NBRC 110071.</title>
        <authorList>
            <person name="Sun Q."/>
            <person name="Mori K."/>
        </authorList>
    </citation>
    <scope>NUCLEOTIDE SEQUENCE</scope>
    <source>
        <strain evidence="1">NBRC 110071</strain>
    </source>
</reference>
<keyword evidence="2" id="KW-1185">Reference proteome</keyword>
<evidence type="ECO:0000313" key="1">
    <source>
        <dbReference type="EMBL" id="GLQ32117.1"/>
    </source>
</evidence>
<evidence type="ECO:0000313" key="2">
    <source>
        <dbReference type="Proteomes" id="UP001161389"/>
    </source>
</evidence>
<organism evidence="1 2">
    <name type="scientific">Litoribrevibacter albus</name>
    <dbReference type="NCBI Taxonomy" id="1473156"/>
    <lineage>
        <taxon>Bacteria</taxon>
        <taxon>Pseudomonadati</taxon>
        <taxon>Pseudomonadota</taxon>
        <taxon>Gammaproteobacteria</taxon>
        <taxon>Oceanospirillales</taxon>
        <taxon>Oceanospirillaceae</taxon>
        <taxon>Litoribrevibacter</taxon>
    </lineage>
</organism>
<name>A0AA37SCZ1_9GAMM</name>
<comment type="caution">
    <text evidence="1">The sequence shown here is derived from an EMBL/GenBank/DDBJ whole genome shotgun (WGS) entry which is preliminary data.</text>
</comment>
<sequence>MKFVVFSEAIDQPMTLKQIPRSQYMDAPVCKDPLNEKSRKSFFKMLRRKNHAPTATAAVSSQKSFSAAAWLSFDVEVSGSISLLLTFEDAYGEQHVVVDKTDARGTKSVMLSGNAVLDIQGDLESLKIQCLGIAPAIRCWVDDVYVQKKDIGAIKTA</sequence>
<reference evidence="1" key="1">
    <citation type="journal article" date="2014" name="Int. J. Syst. Evol. Microbiol.">
        <title>Complete genome sequence of Corynebacterium casei LMG S-19264T (=DSM 44701T), isolated from a smear-ripened cheese.</title>
        <authorList>
            <consortium name="US DOE Joint Genome Institute (JGI-PGF)"/>
            <person name="Walter F."/>
            <person name="Albersmeier A."/>
            <person name="Kalinowski J."/>
            <person name="Ruckert C."/>
        </authorList>
    </citation>
    <scope>NUCLEOTIDE SEQUENCE</scope>
    <source>
        <strain evidence="1">NBRC 110071</strain>
    </source>
</reference>
<gene>
    <name evidence="1" type="ORF">GCM10007876_25960</name>
</gene>